<dbReference type="AlphaFoldDB" id="A0A385Q387"/>
<organism evidence="1 2">
    <name type="scientific">Lachnoanaerobaculum umeaense</name>
    <dbReference type="NCBI Taxonomy" id="617123"/>
    <lineage>
        <taxon>Bacteria</taxon>
        <taxon>Bacillati</taxon>
        <taxon>Bacillota</taxon>
        <taxon>Clostridia</taxon>
        <taxon>Lachnospirales</taxon>
        <taxon>Lachnospiraceae</taxon>
        <taxon>Lachnoanaerobaculum</taxon>
    </lineage>
</organism>
<evidence type="ECO:0000313" key="1">
    <source>
        <dbReference type="EMBL" id="AYB00078.1"/>
    </source>
</evidence>
<evidence type="ECO:0000313" key="2">
    <source>
        <dbReference type="Proteomes" id="UP000265562"/>
    </source>
</evidence>
<dbReference type="Proteomes" id="UP000265562">
    <property type="component" value="Chromosome"/>
</dbReference>
<protein>
    <submittedName>
        <fullName evidence="1">Uncharacterized protein</fullName>
    </submittedName>
</protein>
<gene>
    <name evidence="1" type="ORF">D4A81_09020</name>
</gene>
<reference evidence="1 2" key="1">
    <citation type="submission" date="2018-09" db="EMBL/GenBank/DDBJ databases">
        <title>Genome sequencing of Lachnoanaerobaculum umeaense DSM 23576.</title>
        <authorList>
            <person name="Kook J.-K."/>
            <person name="Park S.-N."/>
            <person name="Lim Y.K."/>
        </authorList>
    </citation>
    <scope>NUCLEOTIDE SEQUENCE [LARGE SCALE GENOMIC DNA]</scope>
    <source>
        <strain evidence="2">DSM 23576 \ CCUG 58757</strain>
    </source>
</reference>
<dbReference type="EMBL" id="CP032364">
    <property type="protein sequence ID" value="AYB00078.1"/>
    <property type="molecule type" value="Genomic_DNA"/>
</dbReference>
<proteinExistence type="predicted"/>
<sequence>MKECTVYRCEICGSDFSDRKQAKKCEEGHKTDLVVEKAEYKPCDWVNHGFPRMVILRSKDGKTAIYRTVINE</sequence>
<dbReference type="RefSeq" id="WP_111524584.1">
    <property type="nucleotide sequence ID" value="NZ_CP032364.1"/>
</dbReference>
<keyword evidence="2" id="KW-1185">Reference proteome</keyword>
<name>A0A385Q387_9FIRM</name>
<dbReference type="OrthoDB" id="2087310at2"/>
<dbReference type="KEGG" id="lua:D4A81_09020"/>
<accession>A0A385Q387</accession>